<dbReference type="RefSeq" id="WP_131307819.1">
    <property type="nucleotide sequence ID" value="NZ_SJFN01000009.1"/>
</dbReference>
<evidence type="ECO:0000256" key="5">
    <source>
        <dbReference type="ARBA" id="ARBA00022576"/>
    </source>
</evidence>
<keyword evidence="6 9" id="KW-0808">Transferase</keyword>
<dbReference type="PANTHER" id="PTHR43643:SF3">
    <property type="entry name" value="HISTIDINOL-PHOSPHATE AMINOTRANSFERASE"/>
    <property type="match status" value="1"/>
</dbReference>
<feature type="modified residue" description="N6-(pyridoxal phosphate)lysine" evidence="9">
    <location>
        <position position="226"/>
    </location>
</feature>
<dbReference type="EC" id="2.6.1.9" evidence="9"/>
<evidence type="ECO:0000256" key="6">
    <source>
        <dbReference type="ARBA" id="ARBA00022679"/>
    </source>
</evidence>
<dbReference type="UniPathway" id="UPA00031">
    <property type="reaction ID" value="UER00012"/>
</dbReference>
<feature type="domain" description="Aminotransferase class I/classII large" evidence="10">
    <location>
        <begin position="35"/>
        <end position="353"/>
    </location>
</feature>
<accession>A0A4Q9VSK9</accession>
<evidence type="ECO:0000256" key="7">
    <source>
        <dbReference type="ARBA" id="ARBA00022898"/>
    </source>
</evidence>
<comment type="cofactor">
    <cofactor evidence="1 9">
        <name>pyridoxal 5'-phosphate</name>
        <dbReference type="ChEBI" id="CHEBI:597326"/>
    </cofactor>
</comment>
<evidence type="ECO:0000256" key="8">
    <source>
        <dbReference type="ARBA" id="ARBA00047481"/>
    </source>
</evidence>
<evidence type="ECO:0000259" key="10">
    <source>
        <dbReference type="Pfam" id="PF00155"/>
    </source>
</evidence>
<sequence length="375" mass="40648">MSDVPRVRPALAAIRAFEPARTTESVRREFGVDRVLKLAGNENTLPTSPKVRAAIADAATHLGEYPDVVWTRLVERLSAVHGVAPDRIVVDNGLFGLTSLISRAFLDPGDEVILPWPTFGWYEVAALTAGARPVAVPLTDHVIDLDRVLAAVGERTRIVWLCNPNNPTGTIFGRDPFERFLAAVPDHVLVVLDEAYIDFVDDPAYPRSLPLLATHRNLVVLRTFSKLYGLAGLRIGFGFFDPEIAAELGKIRDPVAVDTIAQAAALAALDDTAFQAETLARVRDGRRHWARVLDGLDLPGVPSQTNFVLFDTTVDGDAVVRAYLERGILLRGGRGFGLPRFVRATIGGPEENAAVTDRLAGFVEAIRSGGLPAAR</sequence>
<evidence type="ECO:0000313" key="11">
    <source>
        <dbReference type="EMBL" id="TBW38974.1"/>
    </source>
</evidence>
<dbReference type="InterPro" id="IPR005861">
    <property type="entry name" value="HisP_aminotrans"/>
</dbReference>
<comment type="similarity">
    <text evidence="3 9">Belongs to the class-II pyridoxal-phosphate-dependent aminotransferase family. Histidinol-phosphate aminotransferase subfamily.</text>
</comment>
<comment type="subunit">
    <text evidence="4 9">Homodimer.</text>
</comment>
<dbReference type="AlphaFoldDB" id="A0A4Q9VSK9"/>
<dbReference type="SUPFAM" id="SSF53383">
    <property type="entry name" value="PLP-dependent transferases"/>
    <property type="match status" value="1"/>
</dbReference>
<dbReference type="OrthoDB" id="9809616at2"/>
<dbReference type="Proteomes" id="UP000292781">
    <property type="component" value="Unassembled WGS sequence"/>
</dbReference>
<dbReference type="Gene3D" id="3.90.1150.10">
    <property type="entry name" value="Aspartate Aminotransferase, domain 1"/>
    <property type="match status" value="1"/>
</dbReference>
<dbReference type="EMBL" id="SJFN01000009">
    <property type="protein sequence ID" value="TBW38974.1"/>
    <property type="molecule type" value="Genomic_DNA"/>
</dbReference>
<dbReference type="InterPro" id="IPR050106">
    <property type="entry name" value="HistidinolP_aminotransfase"/>
</dbReference>
<keyword evidence="7 9" id="KW-0663">Pyridoxal phosphate</keyword>
<organism evidence="11 12">
    <name type="scientific">Siculibacillus lacustris</name>
    <dbReference type="NCBI Taxonomy" id="1549641"/>
    <lineage>
        <taxon>Bacteria</taxon>
        <taxon>Pseudomonadati</taxon>
        <taxon>Pseudomonadota</taxon>
        <taxon>Alphaproteobacteria</taxon>
        <taxon>Hyphomicrobiales</taxon>
        <taxon>Ancalomicrobiaceae</taxon>
        <taxon>Siculibacillus</taxon>
    </lineage>
</organism>
<reference evidence="11 12" key="1">
    <citation type="submission" date="2019-02" db="EMBL/GenBank/DDBJ databases">
        <title>Siculibacillus lacustris gen. nov., sp. nov., a new rosette-forming bacterium isolated from a freshwater crater lake (Lake St. Ana, Romania).</title>
        <authorList>
            <person name="Felfoldi T."/>
            <person name="Marton Z."/>
            <person name="Szabo A."/>
            <person name="Mentes A."/>
            <person name="Boka K."/>
            <person name="Marialigeti K."/>
            <person name="Mathe I."/>
            <person name="Koncz M."/>
            <person name="Schumann P."/>
            <person name="Toth E."/>
        </authorList>
    </citation>
    <scope>NUCLEOTIDE SEQUENCE [LARGE SCALE GENOMIC DNA]</scope>
    <source>
        <strain evidence="11 12">SA-279</strain>
    </source>
</reference>
<keyword evidence="12" id="KW-1185">Reference proteome</keyword>
<evidence type="ECO:0000256" key="2">
    <source>
        <dbReference type="ARBA" id="ARBA00005011"/>
    </source>
</evidence>
<comment type="catalytic activity">
    <reaction evidence="8 9">
        <text>L-histidinol phosphate + 2-oxoglutarate = 3-(imidazol-4-yl)-2-oxopropyl phosphate + L-glutamate</text>
        <dbReference type="Rhea" id="RHEA:23744"/>
        <dbReference type="ChEBI" id="CHEBI:16810"/>
        <dbReference type="ChEBI" id="CHEBI:29985"/>
        <dbReference type="ChEBI" id="CHEBI:57766"/>
        <dbReference type="ChEBI" id="CHEBI:57980"/>
        <dbReference type="EC" id="2.6.1.9"/>
    </reaction>
</comment>
<evidence type="ECO:0000256" key="1">
    <source>
        <dbReference type="ARBA" id="ARBA00001933"/>
    </source>
</evidence>
<evidence type="ECO:0000313" key="12">
    <source>
        <dbReference type="Proteomes" id="UP000292781"/>
    </source>
</evidence>
<dbReference type="NCBIfam" id="TIGR01141">
    <property type="entry name" value="hisC"/>
    <property type="match status" value="1"/>
</dbReference>
<dbReference type="Pfam" id="PF00155">
    <property type="entry name" value="Aminotran_1_2"/>
    <property type="match status" value="1"/>
</dbReference>
<evidence type="ECO:0000256" key="9">
    <source>
        <dbReference type="HAMAP-Rule" id="MF_01023"/>
    </source>
</evidence>
<protein>
    <recommendedName>
        <fullName evidence="9">Histidinol-phosphate aminotransferase</fullName>
        <ecNumber evidence="9">2.6.1.9</ecNumber>
    </recommendedName>
    <alternativeName>
        <fullName evidence="9">Imidazole acetol-phosphate transaminase</fullName>
    </alternativeName>
</protein>
<keyword evidence="5 9" id="KW-0032">Aminotransferase</keyword>
<evidence type="ECO:0000256" key="4">
    <source>
        <dbReference type="ARBA" id="ARBA00011738"/>
    </source>
</evidence>
<dbReference type="Gene3D" id="3.40.640.10">
    <property type="entry name" value="Type I PLP-dependent aspartate aminotransferase-like (Major domain)"/>
    <property type="match status" value="1"/>
</dbReference>
<comment type="caution">
    <text evidence="11">The sequence shown here is derived from an EMBL/GenBank/DDBJ whole genome shotgun (WGS) entry which is preliminary data.</text>
</comment>
<dbReference type="InterPro" id="IPR015422">
    <property type="entry name" value="PyrdxlP-dep_Trfase_small"/>
</dbReference>
<dbReference type="InterPro" id="IPR015421">
    <property type="entry name" value="PyrdxlP-dep_Trfase_major"/>
</dbReference>
<dbReference type="CDD" id="cd00609">
    <property type="entry name" value="AAT_like"/>
    <property type="match status" value="1"/>
</dbReference>
<keyword evidence="9" id="KW-0028">Amino-acid biosynthesis</keyword>
<dbReference type="HAMAP" id="MF_01023">
    <property type="entry name" value="HisC_aminotrans_2"/>
    <property type="match status" value="1"/>
</dbReference>
<evidence type="ECO:0000256" key="3">
    <source>
        <dbReference type="ARBA" id="ARBA00007970"/>
    </source>
</evidence>
<dbReference type="GO" id="GO:0000105">
    <property type="term" value="P:L-histidine biosynthetic process"/>
    <property type="evidence" value="ECO:0007669"/>
    <property type="project" value="UniProtKB-UniRule"/>
</dbReference>
<dbReference type="PANTHER" id="PTHR43643">
    <property type="entry name" value="HISTIDINOL-PHOSPHATE AMINOTRANSFERASE 2"/>
    <property type="match status" value="1"/>
</dbReference>
<gene>
    <name evidence="9 11" type="primary">hisC</name>
    <name evidence="11" type="ORF">EYW49_07540</name>
</gene>
<name>A0A4Q9VSK9_9HYPH</name>
<keyword evidence="9" id="KW-0368">Histidine biosynthesis</keyword>
<proteinExistence type="inferred from homology"/>
<dbReference type="GO" id="GO:0004400">
    <property type="term" value="F:histidinol-phosphate transaminase activity"/>
    <property type="evidence" value="ECO:0007669"/>
    <property type="project" value="UniProtKB-UniRule"/>
</dbReference>
<dbReference type="InterPro" id="IPR004839">
    <property type="entry name" value="Aminotransferase_I/II_large"/>
</dbReference>
<dbReference type="GO" id="GO:0030170">
    <property type="term" value="F:pyridoxal phosphate binding"/>
    <property type="evidence" value="ECO:0007669"/>
    <property type="project" value="InterPro"/>
</dbReference>
<comment type="pathway">
    <text evidence="2 9">Amino-acid biosynthesis; L-histidine biosynthesis; L-histidine from 5-phospho-alpha-D-ribose 1-diphosphate: step 7/9.</text>
</comment>
<dbReference type="InterPro" id="IPR015424">
    <property type="entry name" value="PyrdxlP-dep_Trfase"/>
</dbReference>